<feature type="domain" description="DUF7999" evidence="1">
    <location>
        <begin position="1"/>
        <end position="64"/>
    </location>
</feature>
<reference evidence="2 3" key="1">
    <citation type="journal article" date="2019" name="Int. J. Syst. Evol. Microbiol.">
        <title>The Global Catalogue of Microorganisms (GCM) 10K type strain sequencing project: providing services to taxonomists for standard genome sequencing and annotation.</title>
        <authorList>
            <consortium name="The Broad Institute Genomics Platform"/>
            <consortium name="The Broad Institute Genome Sequencing Center for Infectious Disease"/>
            <person name="Wu L."/>
            <person name="Ma J."/>
        </authorList>
    </citation>
    <scope>NUCLEOTIDE SEQUENCE [LARGE SCALE GENOMIC DNA]</scope>
    <source>
        <strain evidence="2 3">CGMCC 1.10593</strain>
    </source>
</reference>
<dbReference type="AlphaFoldDB" id="A0ABD6D855"/>
<dbReference type="Proteomes" id="UP001597052">
    <property type="component" value="Unassembled WGS sequence"/>
</dbReference>
<comment type="caution">
    <text evidence="2">The sequence shown here is derived from an EMBL/GenBank/DDBJ whole genome shotgun (WGS) entry which is preliminary data.</text>
</comment>
<evidence type="ECO:0000259" key="1">
    <source>
        <dbReference type="Pfam" id="PF26006"/>
    </source>
</evidence>
<protein>
    <recommendedName>
        <fullName evidence="1">DUF7999 domain-containing protein</fullName>
    </recommendedName>
</protein>
<dbReference type="Pfam" id="PF26006">
    <property type="entry name" value="DUF7999"/>
    <property type="match status" value="1"/>
</dbReference>
<name>A0ABD6D855_9EURY</name>
<dbReference type="RefSeq" id="WP_256395673.1">
    <property type="nucleotide sequence ID" value="NZ_JANHDJ010000002.1"/>
</dbReference>
<proteinExistence type="predicted"/>
<evidence type="ECO:0000313" key="2">
    <source>
        <dbReference type="EMBL" id="MFD1641950.1"/>
    </source>
</evidence>
<organism evidence="2 3">
    <name type="scientific">Halohasta litorea</name>
    <dbReference type="NCBI Taxonomy" id="869891"/>
    <lineage>
        <taxon>Archaea</taxon>
        <taxon>Methanobacteriati</taxon>
        <taxon>Methanobacteriota</taxon>
        <taxon>Stenosarchaea group</taxon>
        <taxon>Halobacteria</taxon>
        <taxon>Halobacteriales</taxon>
        <taxon>Haloferacaceae</taxon>
        <taxon>Halohasta</taxon>
    </lineage>
</organism>
<dbReference type="InterPro" id="IPR058312">
    <property type="entry name" value="DUF7999"/>
</dbReference>
<evidence type="ECO:0000313" key="3">
    <source>
        <dbReference type="Proteomes" id="UP001597052"/>
    </source>
</evidence>
<keyword evidence="3" id="KW-1185">Reference proteome</keyword>
<gene>
    <name evidence="2" type="ORF">ACFSBW_08695</name>
</gene>
<dbReference type="EMBL" id="JBHUDM010000002">
    <property type="protein sequence ID" value="MFD1641950.1"/>
    <property type="molecule type" value="Genomic_DNA"/>
</dbReference>
<sequence>MNAHETMTVVDPSTQGTFHVVAYDDSGLRRELAALETGDSVDLTLDRAGIRANVWQARRADASTSAS</sequence>
<accession>A0ABD6D855</accession>